<dbReference type="Proteomes" id="UP000694563">
    <property type="component" value="Chromosome 10"/>
</dbReference>
<keyword evidence="6 8" id="KW-1133">Transmembrane helix</keyword>
<dbReference type="InterPro" id="IPR023265">
    <property type="entry name" value="Aquaporin_12"/>
</dbReference>
<dbReference type="GO" id="GO:0005737">
    <property type="term" value="C:cytoplasm"/>
    <property type="evidence" value="ECO:0007669"/>
    <property type="project" value="TreeGrafter"/>
</dbReference>
<evidence type="ECO:0000256" key="2">
    <source>
        <dbReference type="ARBA" id="ARBA00005900"/>
    </source>
</evidence>
<dbReference type="Ensembl" id="ENSCUST00005011135.1">
    <property type="protein sequence ID" value="ENSCUSP00005010684.1"/>
    <property type="gene ID" value="ENSCUSG00005006863.1"/>
</dbReference>
<evidence type="ECO:0000256" key="1">
    <source>
        <dbReference type="ARBA" id="ARBA00004141"/>
    </source>
</evidence>
<dbReference type="FunFam" id="1.20.1080.10:FF:000018">
    <property type="entry name" value="Aquaporin"/>
    <property type="match status" value="1"/>
</dbReference>
<reference evidence="11" key="2">
    <citation type="submission" date="2025-08" db="UniProtKB">
        <authorList>
            <consortium name="Ensembl"/>
        </authorList>
    </citation>
    <scope>IDENTIFICATION</scope>
</reference>
<evidence type="ECO:0000313" key="12">
    <source>
        <dbReference type="Proteomes" id="UP000694563"/>
    </source>
</evidence>
<comment type="caution">
    <text evidence="8">Lacks conserved residue(s) required for the propagation of feature annotation.</text>
</comment>
<evidence type="ECO:0000256" key="9">
    <source>
        <dbReference type="RuleBase" id="RU000477"/>
    </source>
</evidence>
<accession>A0A8C3UB45</accession>
<reference evidence="11" key="1">
    <citation type="submission" date="2020-10" db="EMBL/GenBank/DDBJ databases">
        <title>Catharus ustulatus (Swainson's thrush) genome, bCatUst1, primary haplotype v2.</title>
        <authorList>
            <person name="Delmore K."/>
            <person name="Vafadar M."/>
            <person name="Formenti G."/>
            <person name="Chow W."/>
            <person name="Pelan S."/>
            <person name="Howe K."/>
            <person name="Rhie A."/>
            <person name="Mountcastle J."/>
            <person name="Haase B."/>
            <person name="Fedrigo O."/>
            <person name="Jarvis E.D."/>
        </authorList>
    </citation>
    <scope>NUCLEOTIDE SEQUENCE [LARGE SCALE GENOMIC DNA]</scope>
</reference>
<comment type="similarity">
    <text evidence="2">Belongs to the MIP/aquaporin (TC 1.A.8) family. AQP11/AQP12 subfamily.</text>
</comment>
<proteinExistence type="inferred from homology"/>
<dbReference type="InterPro" id="IPR051883">
    <property type="entry name" value="AQP11/12_channel"/>
</dbReference>
<dbReference type="InterPro" id="IPR023271">
    <property type="entry name" value="Aquaporin-like"/>
</dbReference>
<dbReference type="PRINTS" id="PR02025">
    <property type="entry name" value="AQUAPORIN12"/>
</dbReference>
<feature type="region of interest" description="Disordered" evidence="10">
    <location>
        <begin position="279"/>
        <end position="301"/>
    </location>
</feature>
<reference evidence="11" key="3">
    <citation type="submission" date="2025-09" db="UniProtKB">
        <authorList>
            <consortium name="Ensembl"/>
        </authorList>
    </citation>
    <scope>IDENTIFICATION</scope>
</reference>
<dbReference type="InterPro" id="IPR016697">
    <property type="entry name" value="Aquaporin_11/12"/>
</dbReference>
<evidence type="ECO:0000256" key="5">
    <source>
        <dbReference type="ARBA" id="ARBA00022737"/>
    </source>
</evidence>
<evidence type="ECO:0000256" key="6">
    <source>
        <dbReference type="ARBA" id="ARBA00022989"/>
    </source>
</evidence>
<dbReference type="PRINTS" id="PR00783">
    <property type="entry name" value="MINTRINSICP"/>
</dbReference>
<keyword evidence="5" id="KW-0677">Repeat</keyword>
<evidence type="ECO:0000256" key="4">
    <source>
        <dbReference type="ARBA" id="ARBA00022692"/>
    </source>
</evidence>
<feature type="transmembrane region" description="Helical" evidence="8">
    <location>
        <begin position="189"/>
        <end position="211"/>
    </location>
</feature>
<dbReference type="SUPFAM" id="SSF81338">
    <property type="entry name" value="Aquaporin-like"/>
    <property type="match status" value="1"/>
</dbReference>
<evidence type="ECO:0000256" key="8">
    <source>
        <dbReference type="PIRNR" id="PIRNR017529"/>
    </source>
</evidence>
<keyword evidence="12" id="KW-1185">Reference proteome</keyword>
<dbReference type="GO" id="GO:0016020">
    <property type="term" value="C:membrane"/>
    <property type="evidence" value="ECO:0007669"/>
    <property type="project" value="UniProtKB-SubCell"/>
</dbReference>
<evidence type="ECO:0000256" key="10">
    <source>
        <dbReference type="SAM" id="MobiDB-lite"/>
    </source>
</evidence>
<dbReference type="Pfam" id="PF00230">
    <property type="entry name" value="MIP"/>
    <property type="match status" value="1"/>
</dbReference>
<keyword evidence="3 9" id="KW-0813">Transport</keyword>
<dbReference type="InterPro" id="IPR000425">
    <property type="entry name" value="MIP"/>
</dbReference>
<feature type="transmembrane region" description="Helical" evidence="8">
    <location>
        <begin position="6"/>
        <end position="24"/>
    </location>
</feature>
<name>A0A8C3UB45_CATUS</name>
<keyword evidence="7 8" id="KW-0472">Membrane</keyword>
<dbReference type="AlphaFoldDB" id="A0A8C3UB45"/>
<evidence type="ECO:0000313" key="11">
    <source>
        <dbReference type="Ensembl" id="ENSCUSP00005010684.1"/>
    </source>
</evidence>
<dbReference type="OrthoDB" id="1580043at2759"/>
<dbReference type="PANTHER" id="PTHR21191">
    <property type="entry name" value="AQUAPORIN"/>
    <property type="match status" value="1"/>
</dbReference>
<organism evidence="11 12">
    <name type="scientific">Catharus ustulatus</name>
    <name type="common">Russet-backed thrush</name>
    <name type="synonym">Hylocichla ustulatus</name>
    <dbReference type="NCBI Taxonomy" id="91951"/>
    <lineage>
        <taxon>Eukaryota</taxon>
        <taxon>Metazoa</taxon>
        <taxon>Chordata</taxon>
        <taxon>Craniata</taxon>
        <taxon>Vertebrata</taxon>
        <taxon>Euteleostomi</taxon>
        <taxon>Archelosauria</taxon>
        <taxon>Archosauria</taxon>
        <taxon>Dinosauria</taxon>
        <taxon>Saurischia</taxon>
        <taxon>Theropoda</taxon>
        <taxon>Coelurosauria</taxon>
        <taxon>Aves</taxon>
        <taxon>Neognathae</taxon>
        <taxon>Neoaves</taxon>
        <taxon>Telluraves</taxon>
        <taxon>Australaves</taxon>
        <taxon>Passeriformes</taxon>
        <taxon>Turdidae</taxon>
        <taxon>Catharus</taxon>
    </lineage>
</organism>
<evidence type="ECO:0000256" key="3">
    <source>
        <dbReference type="ARBA" id="ARBA00022448"/>
    </source>
</evidence>
<dbReference type="PANTHER" id="PTHR21191:SF8">
    <property type="entry name" value="AQUAPORIN-12A-RELATED"/>
    <property type="match status" value="1"/>
</dbReference>
<feature type="transmembrane region" description="Helical" evidence="8">
    <location>
        <begin position="63"/>
        <end position="85"/>
    </location>
</feature>
<sequence length="301" mass="32741">MDGLNVSIAFFFLVVGLCQLLRWLSKRLLSPGAHSCLAREFAGSFQWCTSCLELRMLMEIGPWGGGFGLDVLLTLLFLLSAAHGASSDGASANPTVSLQEFLLLHSSLAATVAELLGQAVGAGTGWAVTRLYWSWELTQLHFIQNLIAPECSSPIRTSLPHAAFVEGSCSFLFHLVLLKVRQSHPLCRVPALAVTVTFLTYAAGPFTGAFFNPALATATTFQCSGSSFWDYIQVYWLGPLAGMLAALLLFQGNIPRLFQKNLLYSQRSKYKVPKAKVTAQLEGDKPQKKRKGGKSNSEPHA</sequence>
<dbReference type="GO" id="GO:0015267">
    <property type="term" value="F:channel activity"/>
    <property type="evidence" value="ECO:0007669"/>
    <property type="project" value="InterPro"/>
</dbReference>
<feature type="transmembrane region" description="Helical" evidence="8">
    <location>
        <begin position="231"/>
        <end position="250"/>
    </location>
</feature>
<protein>
    <recommendedName>
        <fullName evidence="8">Aquaporin</fullName>
    </recommendedName>
</protein>
<dbReference type="RefSeq" id="XP_032925082.1">
    <property type="nucleotide sequence ID" value="XM_033069191.1"/>
</dbReference>
<dbReference type="PIRSF" id="PIRSF017529">
    <property type="entry name" value="Aquaporin_11/12"/>
    <property type="match status" value="1"/>
</dbReference>
<comment type="subcellular location">
    <subcellularLocation>
        <location evidence="1">Membrane</location>
        <topology evidence="1">Multi-pass membrane protein</topology>
    </subcellularLocation>
</comment>
<dbReference type="Gene3D" id="1.20.1080.10">
    <property type="entry name" value="Glycerol uptake facilitator protein"/>
    <property type="match status" value="1"/>
</dbReference>
<dbReference type="GeneID" id="117001034"/>
<keyword evidence="4 8" id="KW-0812">Transmembrane</keyword>
<gene>
    <name evidence="11" type="primary">LOC117001034</name>
</gene>
<evidence type="ECO:0000256" key="7">
    <source>
        <dbReference type="ARBA" id="ARBA00023136"/>
    </source>
</evidence>